<reference evidence="1 2" key="1">
    <citation type="submission" date="2018-03" db="EMBL/GenBank/DDBJ databases">
        <title>Bioinformatic expansion and discovery of thiopeptide antibiotics.</title>
        <authorList>
            <person name="Schwalen C.J."/>
            <person name="Hudson G.A."/>
            <person name="Mitchell D.A."/>
        </authorList>
    </citation>
    <scope>NUCLEOTIDE SEQUENCE [LARGE SCALE GENOMIC DNA]</scope>
    <source>
        <strain evidence="1 2">ATCC 21389</strain>
    </source>
</reference>
<dbReference type="AlphaFoldDB" id="A0A2V4NNK4"/>
<organism evidence="1 2">
    <name type="scientific">Streptomyces tateyamensis</name>
    <dbReference type="NCBI Taxonomy" id="565073"/>
    <lineage>
        <taxon>Bacteria</taxon>
        <taxon>Bacillati</taxon>
        <taxon>Actinomycetota</taxon>
        <taxon>Actinomycetes</taxon>
        <taxon>Kitasatosporales</taxon>
        <taxon>Streptomycetaceae</taxon>
        <taxon>Streptomyces</taxon>
    </lineage>
</organism>
<sequence>MKRLSSVTRRPWWSVDEAASYLAITTSDLRELGAAGVGPRYTEDFRGMRCYRPSDVRLWASTGLVRDSRGWNGEAL</sequence>
<keyword evidence="2" id="KW-1185">Reference proteome</keyword>
<dbReference type="Proteomes" id="UP000248039">
    <property type="component" value="Unassembled WGS sequence"/>
</dbReference>
<dbReference type="EMBL" id="PYBW01000036">
    <property type="protein sequence ID" value="PYC81320.1"/>
    <property type="molecule type" value="Genomic_DNA"/>
</dbReference>
<evidence type="ECO:0000313" key="2">
    <source>
        <dbReference type="Proteomes" id="UP000248039"/>
    </source>
</evidence>
<accession>A0A2V4NNK4</accession>
<evidence type="ECO:0000313" key="1">
    <source>
        <dbReference type="EMBL" id="PYC81320.1"/>
    </source>
</evidence>
<gene>
    <name evidence="1" type="ORF">C7C46_11405</name>
</gene>
<name>A0A2V4NNK4_9ACTN</name>
<protein>
    <recommendedName>
        <fullName evidence="3">DNA-binding protein</fullName>
    </recommendedName>
</protein>
<comment type="caution">
    <text evidence="1">The sequence shown here is derived from an EMBL/GenBank/DDBJ whole genome shotgun (WGS) entry which is preliminary data.</text>
</comment>
<evidence type="ECO:0008006" key="3">
    <source>
        <dbReference type="Google" id="ProtNLM"/>
    </source>
</evidence>
<proteinExistence type="predicted"/>